<name>A0AAV7P219_PLEWA</name>
<evidence type="ECO:0000256" key="1">
    <source>
        <dbReference type="SAM" id="Coils"/>
    </source>
</evidence>
<protein>
    <submittedName>
        <fullName evidence="2">Uncharacterized protein</fullName>
    </submittedName>
</protein>
<proteinExistence type="predicted"/>
<comment type="caution">
    <text evidence="2">The sequence shown here is derived from an EMBL/GenBank/DDBJ whole genome shotgun (WGS) entry which is preliminary data.</text>
</comment>
<dbReference type="EMBL" id="JANPWB010000012">
    <property type="protein sequence ID" value="KAJ1119210.1"/>
    <property type="molecule type" value="Genomic_DNA"/>
</dbReference>
<dbReference type="Proteomes" id="UP001066276">
    <property type="component" value="Chromosome 8"/>
</dbReference>
<reference evidence="2" key="1">
    <citation type="journal article" date="2022" name="bioRxiv">
        <title>Sequencing and chromosome-scale assembly of the giantPleurodeles waltlgenome.</title>
        <authorList>
            <person name="Brown T."/>
            <person name="Elewa A."/>
            <person name="Iarovenko S."/>
            <person name="Subramanian E."/>
            <person name="Araus A.J."/>
            <person name="Petzold A."/>
            <person name="Susuki M."/>
            <person name="Suzuki K.-i.T."/>
            <person name="Hayashi T."/>
            <person name="Toyoda A."/>
            <person name="Oliveira C."/>
            <person name="Osipova E."/>
            <person name="Leigh N.D."/>
            <person name="Simon A."/>
            <person name="Yun M.H."/>
        </authorList>
    </citation>
    <scope>NUCLEOTIDE SEQUENCE</scope>
    <source>
        <strain evidence="2">20211129_DDA</strain>
        <tissue evidence="2">Liver</tissue>
    </source>
</reference>
<evidence type="ECO:0000313" key="3">
    <source>
        <dbReference type="Proteomes" id="UP001066276"/>
    </source>
</evidence>
<dbReference type="AlphaFoldDB" id="A0AAV7P219"/>
<keyword evidence="3" id="KW-1185">Reference proteome</keyword>
<feature type="coiled-coil region" evidence="1">
    <location>
        <begin position="44"/>
        <end position="71"/>
    </location>
</feature>
<evidence type="ECO:0000313" key="2">
    <source>
        <dbReference type="EMBL" id="KAJ1119210.1"/>
    </source>
</evidence>
<gene>
    <name evidence="2" type="ORF">NDU88_007396</name>
</gene>
<accession>A0AAV7P219</accession>
<organism evidence="2 3">
    <name type="scientific">Pleurodeles waltl</name>
    <name type="common">Iberian ribbed newt</name>
    <dbReference type="NCBI Taxonomy" id="8319"/>
    <lineage>
        <taxon>Eukaryota</taxon>
        <taxon>Metazoa</taxon>
        <taxon>Chordata</taxon>
        <taxon>Craniata</taxon>
        <taxon>Vertebrata</taxon>
        <taxon>Euteleostomi</taxon>
        <taxon>Amphibia</taxon>
        <taxon>Batrachia</taxon>
        <taxon>Caudata</taxon>
        <taxon>Salamandroidea</taxon>
        <taxon>Salamandridae</taxon>
        <taxon>Pleurodelinae</taxon>
        <taxon>Pleurodeles</taxon>
    </lineage>
</organism>
<keyword evidence="1" id="KW-0175">Coiled coil</keyword>
<sequence length="150" mass="17777">MRCELRKTLEAAANLRRVERRLYQMKILDEIEKVRLELLSIVTQEVFDELMKNLEKKLLKLEEKITSKKQRKFIRDFKDCQAGHIMTFQLKYDHMYSEETTESNVRDCELVNKPVEEQEESDISDGNLSDVPDTVLSRVSISDKEMDEFV</sequence>